<proteinExistence type="predicted"/>
<dbReference type="Proteomes" id="UP000265768">
    <property type="component" value="Unassembled WGS sequence"/>
</dbReference>
<organism evidence="1 2">
    <name type="scientific">Bailinhaonella thermotolerans</name>
    <dbReference type="NCBI Taxonomy" id="1070861"/>
    <lineage>
        <taxon>Bacteria</taxon>
        <taxon>Bacillati</taxon>
        <taxon>Actinomycetota</taxon>
        <taxon>Actinomycetes</taxon>
        <taxon>Streptosporangiales</taxon>
        <taxon>Streptosporangiaceae</taxon>
        <taxon>Bailinhaonella</taxon>
    </lineage>
</organism>
<evidence type="ECO:0000313" key="2">
    <source>
        <dbReference type="Proteomes" id="UP000265768"/>
    </source>
</evidence>
<comment type="caution">
    <text evidence="1">The sequence shown here is derived from an EMBL/GenBank/DDBJ whole genome shotgun (WGS) entry which is preliminary data.</text>
</comment>
<dbReference type="RefSeq" id="WP_119924265.1">
    <property type="nucleotide sequence ID" value="NZ_QZEY01000001.1"/>
</dbReference>
<gene>
    <name evidence="1" type="ORF">D5H75_00205</name>
</gene>
<name>A0A3A4B9Q7_9ACTN</name>
<dbReference type="OrthoDB" id="9799818at2"/>
<evidence type="ECO:0000313" key="1">
    <source>
        <dbReference type="EMBL" id="RJL35293.1"/>
    </source>
</evidence>
<accession>A0A3A4B9Q7</accession>
<dbReference type="EMBL" id="QZEY01000001">
    <property type="protein sequence ID" value="RJL35293.1"/>
    <property type="molecule type" value="Genomic_DNA"/>
</dbReference>
<dbReference type="AlphaFoldDB" id="A0A3A4B9Q7"/>
<protein>
    <submittedName>
        <fullName evidence="1">Uncharacterized protein</fullName>
    </submittedName>
</protein>
<keyword evidence="2" id="KW-1185">Reference proteome</keyword>
<sequence>MFGNADAAWEALRNWVINLNRELAGSGVYAACVVLNVWVGGGGPDGAPAAAPERIAPLCWEVCEYRDRAEVVFGA</sequence>
<reference evidence="1 2" key="1">
    <citation type="submission" date="2018-09" db="EMBL/GenBank/DDBJ databases">
        <title>YIM 75507 draft genome.</title>
        <authorList>
            <person name="Tang S."/>
            <person name="Feng Y."/>
        </authorList>
    </citation>
    <scope>NUCLEOTIDE SEQUENCE [LARGE SCALE GENOMIC DNA]</scope>
    <source>
        <strain evidence="1 2">YIM 75507</strain>
    </source>
</reference>